<organism evidence="4 5">
    <name type="scientific">Solidesulfovibrio carbinolicus</name>
    <dbReference type="NCBI Taxonomy" id="296842"/>
    <lineage>
        <taxon>Bacteria</taxon>
        <taxon>Pseudomonadati</taxon>
        <taxon>Thermodesulfobacteriota</taxon>
        <taxon>Desulfovibrionia</taxon>
        <taxon>Desulfovibrionales</taxon>
        <taxon>Desulfovibrionaceae</taxon>
        <taxon>Solidesulfovibrio</taxon>
    </lineage>
</organism>
<dbReference type="KEGG" id="dcb:C3Y92_17870"/>
<gene>
    <name evidence="4" type="ORF">C3Y92_17870</name>
</gene>
<reference evidence="4 5" key="1">
    <citation type="submission" date="2018-02" db="EMBL/GenBank/DDBJ databases">
        <title>Genome sequence of Desulfovibrio carbinolicus DSM 3852.</title>
        <authorList>
            <person name="Wilbanks E."/>
            <person name="Skennerton C.T."/>
            <person name="Orphan V.J."/>
        </authorList>
    </citation>
    <scope>NUCLEOTIDE SEQUENCE [LARGE SCALE GENOMIC DNA]</scope>
    <source>
        <strain evidence="4 5">DSM 3852</strain>
    </source>
</reference>
<dbReference type="RefSeq" id="WP_129354978.1">
    <property type="nucleotide sequence ID" value="NZ_CP026538.1"/>
</dbReference>
<feature type="transmembrane region" description="Helical" evidence="2">
    <location>
        <begin position="18"/>
        <end position="38"/>
    </location>
</feature>
<evidence type="ECO:0000313" key="5">
    <source>
        <dbReference type="Proteomes" id="UP000293296"/>
    </source>
</evidence>
<proteinExistence type="predicted"/>
<dbReference type="InterPro" id="IPR027783">
    <property type="entry name" value="Bacterial_PH-related"/>
</dbReference>
<evidence type="ECO:0000256" key="1">
    <source>
        <dbReference type="SAM" id="MobiDB-lite"/>
    </source>
</evidence>
<keyword evidence="2" id="KW-1133">Transmembrane helix</keyword>
<dbReference type="EMBL" id="CP026538">
    <property type="protein sequence ID" value="QAZ69003.1"/>
    <property type="molecule type" value="Genomic_DNA"/>
</dbReference>
<keyword evidence="5" id="KW-1185">Reference proteome</keyword>
<feature type="compositionally biased region" description="Low complexity" evidence="1">
    <location>
        <begin position="166"/>
        <end position="178"/>
    </location>
</feature>
<evidence type="ECO:0000313" key="4">
    <source>
        <dbReference type="EMBL" id="QAZ69003.1"/>
    </source>
</evidence>
<keyword evidence="2" id="KW-0472">Membrane</keyword>
<evidence type="ECO:0000259" key="3">
    <source>
        <dbReference type="Pfam" id="PF10882"/>
    </source>
</evidence>
<dbReference type="OrthoDB" id="582319at2"/>
<dbReference type="Proteomes" id="UP000293296">
    <property type="component" value="Chromosome"/>
</dbReference>
<sequence length="178" mass="18338">MEWGQVFPLAPAALKTGWLTALFGGMLVLWVGLFFFITHMIQGAASARIAVSGGVLSAKGGFYGRDIPLTDVDAAGAYRLDLSQGGPKGLMWRTSGVGLPGLAAGWYRLTGGEKALVFVTDKARAVYVPTRLGYALVASPADPDGFLNALRRAAADAAKDADAPRASDAPATAAGPAT</sequence>
<evidence type="ECO:0000256" key="2">
    <source>
        <dbReference type="SAM" id="Phobius"/>
    </source>
</evidence>
<feature type="region of interest" description="Disordered" evidence="1">
    <location>
        <begin position="159"/>
        <end position="178"/>
    </location>
</feature>
<dbReference type="Pfam" id="PF10882">
    <property type="entry name" value="bPH_5"/>
    <property type="match status" value="1"/>
</dbReference>
<name>A0A4P6HP13_9BACT</name>
<dbReference type="AlphaFoldDB" id="A0A4P6HP13"/>
<accession>A0A4P6HP13</accession>
<keyword evidence="2" id="KW-0812">Transmembrane</keyword>
<feature type="domain" description="Bacterial Pleckstrin homology" evidence="3">
    <location>
        <begin position="90"/>
        <end position="153"/>
    </location>
</feature>
<protein>
    <recommendedName>
        <fullName evidence="3">Bacterial Pleckstrin homology domain-containing protein</fullName>
    </recommendedName>
</protein>